<organism evidence="1">
    <name type="scientific">Xylanibacter ruminicola</name>
    <name type="common">Prevotella ruminicola</name>
    <dbReference type="NCBI Taxonomy" id="839"/>
    <lineage>
        <taxon>Bacteria</taxon>
        <taxon>Pseudomonadati</taxon>
        <taxon>Bacteroidota</taxon>
        <taxon>Bacteroidia</taxon>
        <taxon>Bacteroidales</taxon>
        <taxon>Prevotellaceae</taxon>
        <taxon>Xylanibacter</taxon>
    </lineage>
</organism>
<reference evidence="1" key="1">
    <citation type="submission" date="2016-11" db="EMBL/GenBank/DDBJ databases">
        <authorList>
            <person name="Jaros S."/>
            <person name="Januszkiewicz K."/>
            <person name="Wedrychowicz H."/>
        </authorList>
    </citation>
    <scope>NUCLEOTIDE SEQUENCE [LARGE SCALE GENOMIC DNA]</scope>
    <source>
        <strain evidence="1">KHT3</strain>
    </source>
</reference>
<dbReference type="PANTHER" id="PTHR37841">
    <property type="entry name" value="GLR2918 PROTEIN"/>
    <property type="match status" value="1"/>
</dbReference>
<accession>A0A1M6VV10</accession>
<dbReference type="PANTHER" id="PTHR37841:SF1">
    <property type="entry name" value="DUF3298 DOMAIN-CONTAINING PROTEIN"/>
    <property type="match status" value="1"/>
</dbReference>
<evidence type="ECO:0000313" key="1">
    <source>
        <dbReference type="EMBL" id="SHK85238.1"/>
    </source>
</evidence>
<dbReference type="Pfam" id="PF14903">
    <property type="entry name" value="WG_beta_rep"/>
    <property type="match status" value="4"/>
</dbReference>
<dbReference type="InterPro" id="IPR032774">
    <property type="entry name" value="WG_beta_rep"/>
</dbReference>
<name>A0A1M6VV10_XYLRU</name>
<proteinExistence type="predicted"/>
<sequence length="425" mass="48475">MTLCCILLLVSCNNRVSYPVVEISQGLKDVVNNGAYYTYGDFHHGIAEVSTQSGYFGFIDMNGKEVVPCKYTLLYYEDGFYKFSTGRNIRYGSDRKWGVLDSLGREIIPEEYTDMDVFLAQRTIRMKMSDNSYIFYNLEGNNCYPFDENDDNIIIGTRGFIDKIVNYKSDKVVYRAIGSWSPGATLDSRNEHVGLVDSVGTEIIPQRFRAFSNYSDGLVVTWSGRFVGVWDIINRKEILPTEYTLIATNNDYFNEPILFEDKYFIAENNNGQRGVFDRTGKQIIPCKYSSLKFVNGLIYATRGGEQGVLDYEGNEVLPFRYDEVKISKNCIQAAKRQDDSYRWGIFSRTGKEMHPCTIKYMEEECEGLIAASKEGDLWGYYDTDGDLVIPEKFKSAGDFSGGLAAVWYDGERGYINRKGQSTFDK</sequence>
<dbReference type="AlphaFoldDB" id="A0A1M6VV10"/>
<dbReference type="EMBL" id="FRBD01000014">
    <property type="protein sequence ID" value="SHK85238.1"/>
    <property type="molecule type" value="Genomic_DNA"/>
</dbReference>
<dbReference type="Proteomes" id="UP000184130">
    <property type="component" value="Unassembled WGS sequence"/>
</dbReference>
<gene>
    <name evidence="1" type="ORF">SAMN05216463_11429</name>
</gene>
<protein>
    <submittedName>
        <fullName evidence="1">WG containing repeat-containing protein</fullName>
    </submittedName>
</protein>